<protein>
    <submittedName>
        <fullName evidence="1">Uncharacterized protein</fullName>
    </submittedName>
</protein>
<dbReference type="EMBL" id="JAEKNR010000159">
    <property type="protein sequence ID" value="MBJ7599590.1"/>
    <property type="molecule type" value="Genomic_DNA"/>
</dbReference>
<name>A0A934K740_9BACT</name>
<reference evidence="1" key="1">
    <citation type="submission" date="2020-10" db="EMBL/GenBank/DDBJ databases">
        <title>Ca. Dormibacterota MAGs.</title>
        <authorList>
            <person name="Montgomery K."/>
        </authorList>
    </citation>
    <scope>NUCLEOTIDE SEQUENCE [LARGE SCALE GENOMIC DNA]</scope>
    <source>
        <strain evidence="1">SC8812_S17_10</strain>
    </source>
</reference>
<dbReference type="AlphaFoldDB" id="A0A934K740"/>
<comment type="caution">
    <text evidence="1">The sequence shown here is derived from an EMBL/GenBank/DDBJ whole genome shotgun (WGS) entry which is preliminary data.</text>
</comment>
<sequence length="51" mass="5454">MVSCSCEASKLPVEVTLPCGLVLELAACPNHAEGLFEEFDSLLMGDEERVA</sequence>
<dbReference type="Proteomes" id="UP000612893">
    <property type="component" value="Unassembled WGS sequence"/>
</dbReference>
<keyword evidence="2" id="KW-1185">Reference proteome</keyword>
<evidence type="ECO:0000313" key="1">
    <source>
        <dbReference type="EMBL" id="MBJ7599590.1"/>
    </source>
</evidence>
<gene>
    <name evidence="1" type="ORF">JF922_16120</name>
</gene>
<organism evidence="1 2">
    <name type="scientific">Candidatus Nephthysia bennettiae</name>
    <dbReference type="NCBI Taxonomy" id="3127016"/>
    <lineage>
        <taxon>Bacteria</taxon>
        <taxon>Bacillati</taxon>
        <taxon>Candidatus Dormiibacterota</taxon>
        <taxon>Candidatus Dormibacteria</taxon>
        <taxon>Candidatus Dormibacterales</taxon>
        <taxon>Candidatus Dormibacteraceae</taxon>
        <taxon>Candidatus Nephthysia</taxon>
    </lineage>
</organism>
<dbReference type="RefSeq" id="WP_338203131.1">
    <property type="nucleotide sequence ID" value="NZ_JAEKNR010000159.1"/>
</dbReference>
<proteinExistence type="predicted"/>
<accession>A0A934K740</accession>
<evidence type="ECO:0000313" key="2">
    <source>
        <dbReference type="Proteomes" id="UP000612893"/>
    </source>
</evidence>